<evidence type="ECO:0000256" key="2">
    <source>
        <dbReference type="SAM" id="Phobius"/>
    </source>
</evidence>
<dbReference type="RefSeq" id="WP_344501380.1">
    <property type="nucleotide sequence ID" value="NZ_BAAAQD010000002.1"/>
</dbReference>
<evidence type="ECO:0000313" key="4">
    <source>
        <dbReference type="EMBL" id="GAA1505416.1"/>
    </source>
</evidence>
<evidence type="ECO:0000259" key="3">
    <source>
        <dbReference type="Pfam" id="PF02397"/>
    </source>
</evidence>
<proteinExistence type="inferred from homology"/>
<gene>
    <name evidence="4" type="ORF">GCM10009827_018720</name>
</gene>
<keyword evidence="2" id="KW-1133">Transmembrane helix</keyword>
<keyword evidence="2" id="KW-0472">Membrane</keyword>
<sequence length="222" mass="25130">MTVEFAAVPEGEVLARRSARQLAESVAALALIVLFSPLLLAAYAAVALTSPGPALFRQDRVGLRRQVFTMFKFRTMYDGNDDTEHRRLMREQLVAEVPPTGGEPGIYKFARDPRITPVGRLLREYSVDELPQLWNVVRGEMSLVGPRPYVPWEAELFPADVERRFSVRPGMTGLWQVSGRSTLDFRSALRLDVHYADNRSLWLDLRILARTAIVVFDRSASR</sequence>
<dbReference type="PANTHER" id="PTHR30576">
    <property type="entry name" value="COLANIC BIOSYNTHESIS UDP-GLUCOSE LIPID CARRIER TRANSFERASE"/>
    <property type="match status" value="1"/>
</dbReference>
<dbReference type="InterPro" id="IPR003362">
    <property type="entry name" value="Bact_transf"/>
</dbReference>
<protein>
    <recommendedName>
        <fullName evidence="3">Bacterial sugar transferase domain-containing protein</fullName>
    </recommendedName>
</protein>
<organism evidence="4 5">
    <name type="scientific">Dactylosporangium maewongense</name>
    <dbReference type="NCBI Taxonomy" id="634393"/>
    <lineage>
        <taxon>Bacteria</taxon>
        <taxon>Bacillati</taxon>
        <taxon>Actinomycetota</taxon>
        <taxon>Actinomycetes</taxon>
        <taxon>Micromonosporales</taxon>
        <taxon>Micromonosporaceae</taxon>
        <taxon>Dactylosporangium</taxon>
    </lineage>
</organism>
<name>A0ABN1ZVM2_9ACTN</name>
<feature type="domain" description="Bacterial sugar transferase" evidence="3">
    <location>
        <begin position="22"/>
        <end position="216"/>
    </location>
</feature>
<dbReference type="EMBL" id="BAAAQD010000002">
    <property type="protein sequence ID" value="GAA1505416.1"/>
    <property type="molecule type" value="Genomic_DNA"/>
</dbReference>
<dbReference type="Pfam" id="PF02397">
    <property type="entry name" value="Bac_transf"/>
    <property type="match status" value="1"/>
</dbReference>
<evidence type="ECO:0000313" key="5">
    <source>
        <dbReference type="Proteomes" id="UP001501470"/>
    </source>
</evidence>
<comment type="similarity">
    <text evidence="1">Belongs to the bacterial sugar transferase family.</text>
</comment>
<dbReference type="PANTHER" id="PTHR30576:SF10">
    <property type="entry name" value="SLL5057 PROTEIN"/>
    <property type="match status" value="1"/>
</dbReference>
<reference evidence="4 5" key="1">
    <citation type="journal article" date="2019" name="Int. J. Syst. Evol. Microbiol.">
        <title>The Global Catalogue of Microorganisms (GCM) 10K type strain sequencing project: providing services to taxonomists for standard genome sequencing and annotation.</title>
        <authorList>
            <consortium name="The Broad Institute Genomics Platform"/>
            <consortium name="The Broad Institute Genome Sequencing Center for Infectious Disease"/>
            <person name="Wu L."/>
            <person name="Ma J."/>
        </authorList>
    </citation>
    <scope>NUCLEOTIDE SEQUENCE [LARGE SCALE GENOMIC DNA]</scope>
    <source>
        <strain evidence="4 5">JCM 15933</strain>
    </source>
</reference>
<feature type="transmembrane region" description="Helical" evidence="2">
    <location>
        <begin position="26"/>
        <end position="48"/>
    </location>
</feature>
<accession>A0ABN1ZVM2</accession>
<comment type="caution">
    <text evidence="4">The sequence shown here is derived from an EMBL/GenBank/DDBJ whole genome shotgun (WGS) entry which is preliminary data.</text>
</comment>
<keyword evidence="2" id="KW-0812">Transmembrane</keyword>
<keyword evidence="5" id="KW-1185">Reference proteome</keyword>
<dbReference type="Proteomes" id="UP001501470">
    <property type="component" value="Unassembled WGS sequence"/>
</dbReference>
<evidence type="ECO:0000256" key="1">
    <source>
        <dbReference type="ARBA" id="ARBA00006464"/>
    </source>
</evidence>